<dbReference type="KEGG" id="acad:UA74_04020"/>
<name>A0AAC9L830_9PSEU</name>
<evidence type="ECO:0000313" key="4">
    <source>
        <dbReference type="Proteomes" id="UP000185511"/>
    </source>
</evidence>
<feature type="region of interest" description="Disordered" evidence="1">
    <location>
        <begin position="1"/>
        <end position="21"/>
    </location>
</feature>
<dbReference type="InterPro" id="IPR025443">
    <property type="entry name" value="DUF4307"/>
</dbReference>
<protein>
    <submittedName>
        <fullName evidence="3">DUF4307 family protein</fullName>
    </submittedName>
</protein>
<dbReference type="Pfam" id="PF14155">
    <property type="entry name" value="DUF4307"/>
    <property type="match status" value="1"/>
</dbReference>
<proteinExistence type="predicted"/>
<dbReference type="AlphaFoldDB" id="A0AAC9L830"/>
<reference evidence="4" key="1">
    <citation type="submission" date="2016-06" db="EMBL/GenBank/DDBJ databases">
        <title>Complete genome sequence of Actinoalloteichus fjordicus DSM 46855 (=ADI127-17), type strain of the new species Actinoalloteichus fjordicus.</title>
        <authorList>
            <person name="Ruckert C."/>
            <person name="Nouioui I."/>
            <person name="Willmese J."/>
            <person name="van Wezel G."/>
            <person name="Klenk H.-P."/>
            <person name="Kalinowski J."/>
            <person name="Zotchev S.B."/>
        </authorList>
    </citation>
    <scope>NUCLEOTIDE SEQUENCE [LARGE SCALE GENOMIC DNA]</scope>
    <source>
        <strain evidence="4">ADI127-7</strain>
    </source>
</reference>
<evidence type="ECO:0000256" key="2">
    <source>
        <dbReference type="SAM" id="Phobius"/>
    </source>
</evidence>
<organism evidence="3 4">
    <name type="scientific">Actinoalloteichus fjordicus</name>
    <dbReference type="NCBI Taxonomy" id="1612552"/>
    <lineage>
        <taxon>Bacteria</taxon>
        <taxon>Bacillati</taxon>
        <taxon>Actinomycetota</taxon>
        <taxon>Actinomycetes</taxon>
        <taxon>Pseudonocardiales</taxon>
        <taxon>Pseudonocardiaceae</taxon>
        <taxon>Actinoalloteichus</taxon>
    </lineage>
</organism>
<gene>
    <name evidence="3" type="ORF">UA74_04020</name>
</gene>
<keyword evidence="4" id="KW-1185">Reference proteome</keyword>
<dbReference type="Proteomes" id="UP000185511">
    <property type="component" value="Chromosome"/>
</dbReference>
<dbReference type="RefSeq" id="WP_232237623.1">
    <property type="nucleotide sequence ID" value="NZ_CP016076.1"/>
</dbReference>
<accession>A0AAC9L830</accession>
<evidence type="ECO:0000256" key="1">
    <source>
        <dbReference type="SAM" id="MobiDB-lite"/>
    </source>
</evidence>
<feature type="transmembrane region" description="Helical" evidence="2">
    <location>
        <begin position="28"/>
        <end position="49"/>
    </location>
</feature>
<keyword evidence="2" id="KW-0812">Transmembrane</keyword>
<feature type="compositionally biased region" description="Polar residues" evidence="1">
    <location>
        <begin position="1"/>
        <end position="11"/>
    </location>
</feature>
<dbReference type="EMBL" id="CP016076">
    <property type="protein sequence ID" value="APU12883.1"/>
    <property type="molecule type" value="Genomic_DNA"/>
</dbReference>
<sequence length="159" mass="17168">MNDTPPSTTLRQRPAGRYGTPTRRPSRWVLIGSLIVAVGIGLVASVVAYRNYGSPPIRAEQIAFDITSDDALDLSFEVVRDEPSRPAVCVLESRAENGDEVGRREVYIPPAEGSMIYTTTLRTSQPPVIGEVFGCSYDVPEYLIDTALTPPGGGMRPSG</sequence>
<evidence type="ECO:0000313" key="3">
    <source>
        <dbReference type="EMBL" id="APU12883.1"/>
    </source>
</evidence>
<keyword evidence="2" id="KW-0472">Membrane</keyword>
<keyword evidence="2" id="KW-1133">Transmembrane helix</keyword>